<feature type="binding site" evidence="8">
    <location>
        <position position="236"/>
    </location>
    <ligand>
        <name>a purine D-ribonucleoside</name>
        <dbReference type="ChEBI" id="CHEBI:142355"/>
    </ligand>
</feature>
<dbReference type="NCBIfam" id="NF006054">
    <property type="entry name" value="PRK08202.1"/>
    <property type="match status" value="1"/>
</dbReference>
<sequence>MASLKNQAQATADFIQAQGSFAPDLVVVLGSGWGGLVEYITIERMFPYRSIPHFPQATVAGHGNQLILAKHENKSLMILSGRFHFYEGYSLAETTFPLRVAHLLGAKGLITTNAAGGVQTHFRAGDLMIITDHLNLLVDNPLRGMSGGEFGSRFVDLVAAYDSEWQDLAQVTAQALGLTCHRGVYAAVPGPNYETPAEIRMLRGLGADAVGMSTVPEVIVARQMGMRVLALSCITNLGAGIANHPLNHEEVLTVGQTMQQSFSLFLGTVLAKMAT</sequence>
<dbReference type="NCBIfam" id="TIGR01697">
    <property type="entry name" value="PNPH-PUNA-XAPA"/>
    <property type="match status" value="1"/>
</dbReference>
<reference evidence="11" key="1">
    <citation type="submission" date="2023-07" db="EMBL/GenBank/DDBJ databases">
        <authorList>
            <person name="Luz R."/>
            <person name="Cordeiro R."/>
            <person name="Fonseca A."/>
            <person name="Goncalves V."/>
        </authorList>
    </citation>
    <scope>NUCLEOTIDE SEQUENCE [LARGE SCALE GENOMIC DNA]</scope>
    <source>
        <strain evidence="11">BACA0444</strain>
    </source>
</reference>
<dbReference type="Gene3D" id="3.40.50.1580">
    <property type="entry name" value="Nucleoside phosphorylase domain"/>
    <property type="match status" value="1"/>
</dbReference>
<evidence type="ECO:0000256" key="7">
    <source>
        <dbReference type="PIRNR" id="PIRNR000477"/>
    </source>
</evidence>
<feature type="domain" description="Nucleoside phosphorylase" evidence="9">
    <location>
        <begin position="25"/>
        <end position="270"/>
    </location>
</feature>
<feature type="binding site" evidence="8">
    <location>
        <position position="213"/>
    </location>
    <ligand>
        <name>phosphate</name>
        <dbReference type="ChEBI" id="CHEBI:43474"/>
    </ligand>
</feature>
<evidence type="ECO:0000259" key="9">
    <source>
        <dbReference type="Pfam" id="PF01048"/>
    </source>
</evidence>
<organism evidence="10 11">
    <name type="scientific">Pseudocalidococcus azoricus BACA0444</name>
    <dbReference type="NCBI Taxonomy" id="2918990"/>
    <lineage>
        <taxon>Bacteria</taxon>
        <taxon>Bacillati</taxon>
        <taxon>Cyanobacteriota</taxon>
        <taxon>Cyanophyceae</taxon>
        <taxon>Acaryochloridales</taxon>
        <taxon>Thermosynechococcaceae</taxon>
        <taxon>Pseudocalidococcus</taxon>
        <taxon>Pseudocalidococcus azoricus</taxon>
    </lineage>
</organism>
<evidence type="ECO:0000256" key="1">
    <source>
        <dbReference type="ARBA" id="ARBA00002678"/>
    </source>
</evidence>
<feature type="binding site" evidence="8">
    <location>
        <position position="31"/>
    </location>
    <ligand>
        <name>phosphate</name>
        <dbReference type="ChEBI" id="CHEBI:43474"/>
    </ligand>
</feature>
<dbReference type="GO" id="GO:0009116">
    <property type="term" value="P:nucleoside metabolic process"/>
    <property type="evidence" value="ECO:0007669"/>
    <property type="project" value="InterPro"/>
</dbReference>
<name>A0AAE4FVA2_9CYAN</name>
<comment type="function">
    <text evidence="1">The purine nucleoside phosphorylases catalyze the phosphorolytic breakdown of the N-glycosidic bond in the beta-(deoxy)ribonucleoside molecules, with the formation of the corresponding free purine bases and pentose-1-phosphate. Cleaves guanosine, inosine, 2'-deoxyguanosine and 2'-deoxyinosine.</text>
</comment>
<keyword evidence="11" id="KW-1185">Reference proteome</keyword>
<evidence type="ECO:0000313" key="11">
    <source>
        <dbReference type="Proteomes" id="UP001268256"/>
    </source>
</evidence>
<evidence type="ECO:0000256" key="4">
    <source>
        <dbReference type="ARBA" id="ARBA00022676"/>
    </source>
</evidence>
<dbReference type="NCBIfam" id="TIGR01700">
    <property type="entry name" value="PNPH"/>
    <property type="match status" value="1"/>
</dbReference>
<comment type="catalytic activity">
    <reaction evidence="6">
        <text>a purine 2'-deoxy-D-ribonucleoside + phosphate = a purine nucleobase + 2-deoxy-alpha-D-ribose 1-phosphate</text>
        <dbReference type="Rhea" id="RHEA:36431"/>
        <dbReference type="ChEBI" id="CHEBI:26386"/>
        <dbReference type="ChEBI" id="CHEBI:43474"/>
        <dbReference type="ChEBI" id="CHEBI:57259"/>
        <dbReference type="ChEBI" id="CHEBI:142361"/>
        <dbReference type="EC" id="2.4.2.1"/>
    </reaction>
</comment>
<accession>A0AAE4FVA2</accession>
<dbReference type="Proteomes" id="UP001268256">
    <property type="component" value="Unassembled WGS sequence"/>
</dbReference>
<comment type="pathway">
    <text evidence="2 7">Purine metabolism; purine nucleoside salvage.</text>
</comment>
<feature type="binding site" evidence="8">
    <location>
        <position position="114"/>
    </location>
    <ligand>
        <name>phosphate</name>
        <dbReference type="ChEBI" id="CHEBI:43474"/>
    </ligand>
</feature>
<comment type="caution">
    <text evidence="10">The sequence shown here is derived from an EMBL/GenBank/DDBJ whole genome shotgun (WGS) entry which is preliminary data.</text>
</comment>
<evidence type="ECO:0000256" key="6">
    <source>
        <dbReference type="ARBA" id="ARBA00048556"/>
    </source>
</evidence>
<dbReference type="SUPFAM" id="SSF53167">
    <property type="entry name" value="Purine and uridine phosphorylases"/>
    <property type="match status" value="1"/>
</dbReference>
<feature type="binding site" evidence="8">
    <location>
        <position position="194"/>
    </location>
    <ligand>
        <name>a purine D-ribonucleoside</name>
        <dbReference type="ChEBI" id="CHEBI:142355"/>
    </ligand>
</feature>
<evidence type="ECO:0000256" key="5">
    <source>
        <dbReference type="ARBA" id="ARBA00022679"/>
    </source>
</evidence>
<evidence type="ECO:0000256" key="3">
    <source>
        <dbReference type="ARBA" id="ARBA00006751"/>
    </source>
</evidence>
<dbReference type="InterPro" id="IPR011270">
    <property type="entry name" value="Pur_Nuc_Pase_Ino/Guo-sp"/>
</dbReference>
<feature type="binding site" evidence="8">
    <location>
        <position position="62"/>
    </location>
    <ligand>
        <name>phosphate</name>
        <dbReference type="ChEBI" id="CHEBI:43474"/>
    </ligand>
</feature>
<gene>
    <name evidence="10" type="ORF">RIF25_14095</name>
</gene>
<feature type="binding site" evidence="8">
    <location>
        <begin position="82"/>
        <end position="84"/>
    </location>
    <ligand>
        <name>phosphate</name>
        <dbReference type="ChEBI" id="CHEBI:43474"/>
    </ligand>
</feature>
<dbReference type="GO" id="GO:0004731">
    <property type="term" value="F:purine-nucleoside phosphorylase activity"/>
    <property type="evidence" value="ECO:0007669"/>
    <property type="project" value="UniProtKB-EC"/>
</dbReference>
<comment type="similarity">
    <text evidence="3 7">Belongs to the PNP/MTAP phosphorylase family.</text>
</comment>
<dbReference type="EMBL" id="JAVMIP010000018">
    <property type="protein sequence ID" value="MDS3861932.1"/>
    <property type="molecule type" value="Genomic_DNA"/>
</dbReference>
<keyword evidence="4 7" id="KW-0328">Glycosyltransferase</keyword>
<proteinExistence type="inferred from homology"/>
<dbReference type="RefSeq" id="WP_322879153.1">
    <property type="nucleotide sequence ID" value="NZ_JAVMIP010000018.1"/>
</dbReference>
<dbReference type="CDD" id="cd09009">
    <property type="entry name" value="PNP-EcPNPII_like"/>
    <property type="match status" value="1"/>
</dbReference>
<dbReference type="GO" id="GO:0005737">
    <property type="term" value="C:cytoplasm"/>
    <property type="evidence" value="ECO:0007669"/>
    <property type="project" value="TreeGrafter"/>
</dbReference>
<dbReference type="PANTHER" id="PTHR11904:SF9">
    <property type="entry name" value="PURINE NUCLEOSIDE PHOSPHORYLASE-RELATED"/>
    <property type="match status" value="1"/>
</dbReference>
<dbReference type="EC" id="2.4.2.1" evidence="7"/>
<dbReference type="InterPro" id="IPR011268">
    <property type="entry name" value="Purine_phosphorylase"/>
</dbReference>
<dbReference type="InterPro" id="IPR035994">
    <property type="entry name" value="Nucleoside_phosphorylase_sf"/>
</dbReference>
<evidence type="ECO:0000313" key="10">
    <source>
        <dbReference type="EMBL" id="MDS3861932.1"/>
    </source>
</evidence>
<dbReference type="InterPro" id="IPR000845">
    <property type="entry name" value="Nucleoside_phosphorylase_d"/>
</dbReference>
<dbReference type="AlphaFoldDB" id="A0AAE4FVA2"/>
<dbReference type="Pfam" id="PF01048">
    <property type="entry name" value="PNP_UDP_1"/>
    <property type="match status" value="1"/>
</dbReference>
<dbReference type="PIRSF" id="PIRSF000477">
    <property type="entry name" value="PurNPase"/>
    <property type="match status" value="1"/>
</dbReference>
<protein>
    <recommendedName>
        <fullName evidence="7">Purine nucleoside phosphorylase</fullName>
        <ecNumber evidence="7">2.4.2.1</ecNumber>
    </recommendedName>
    <alternativeName>
        <fullName evidence="7">Inosine-guanosine phosphorylase</fullName>
    </alternativeName>
</protein>
<dbReference type="PANTHER" id="PTHR11904">
    <property type="entry name" value="METHYLTHIOADENOSINE/PURINE NUCLEOSIDE PHOSPHORYLASE"/>
    <property type="match status" value="1"/>
</dbReference>
<evidence type="ECO:0000256" key="2">
    <source>
        <dbReference type="ARBA" id="ARBA00005058"/>
    </source>
</evidence>
<evidence type="ECO:0000256" key="8">
    <source>
        <dbReference type="PIRSR" id="PIRSR000477-2"/>
    </source>
</evidence>
<keyword evidence="5 7" id="KW-0808">Transferase</keyword>